<dbReference type="AlphaFoldDB" id="A0A1W6ZRY4"/>
<dbReference type="PIRSF" id="PIRSF019307">
    <property type="entry name" value="UCP019307"/>
    <property type="match status" value="1"/>
</dbReference>
<dbReference type="EMBL" id="CP021112">
    <property type="protein sequence ID" value="ARQ00038.1"/>
    <property type="molecule type" value="Genomic_DNA"/>
</dbReference>
<dbReference type="KEGG" id="psin:CAK95_13810"/>
<dbReference type="InterPro" id="IPR014710">
    <property type="entry name" value="RmlC-like_jellyroll"/>
</dbReference>
<dbReference type="InterPro" id="IPR047121">
    <property type="entry name" value="YjiB-like"/>
</dbReference>
<accession>A0A1W6ZRY4</accession>
<name>A0A1W6ZRY4_9HYPH</name>
<dbReference type="InterPro" id="IPR014500">
    <property type="entry name" value="UCP019307_cupin"/>
</dbReference>
<dbReference type="PANTHER" id="PTHR36448:SF2">
    <property type="entry name" value="CUPIN TYPE-1 DOMAIN-CONTAINING PROTEIN"/>
    <property type="match status" value="1"/>
</dbReference>
<dbReference type="Gene3D" id="2.60.120.10">
    <property type="entry name" value="Jelly Rolls"/>
    <property type="match status" value="1"/>
</dbReference>
<organism evidence="1 2">
    <name type="scientific">Pseudorhodoplanes sinuspersici</name>
    <dbReference type="NCBI Taxonomy" id="1235591"/>
    <lineage>
        <taxon>Bacteria</taxon>
        <taxon>Pseudomonadati</taxon>
        <taxon>Pseudomonadota</taxon>
        <taxon>Alphaproteobacteria</taxon>
        <taxon>Hyphomicrobiales</taxon>
        <taxon>Pseudorhodoplanes</taxon>
    </lineage>
</organism>
<dbReference type="InterPro" id="IPR013096">
    <property type="entry name" value="Cupin_2"/>
</dbReference>
<gene>
    <name evidence="1" type="ORF">CAK95_13810</name>
</gene>
<evidence type="ECO:0000313" key="2">
    <source>
        <dbReference type="Proteomes" id="UP000194137"/>
    </source>
</evidence>
<keyword evidence="2" id="KW-1185">Reference proteome</keyword>
<proteinExistence type="predicted"/>
<dbReference type="PANTHER" id="PTHR36448">
    <property type="entry name" value="BLR7373 PROTEIN"/>
    <property type="match status" value="1"/>
</dbReference>
<dbReference type="STRING" id="1235591.CAK95_13810"/>
<dbReference type="InterPro" id="IPR011051">
    <property type="entry name" value="RmlC_Cupin_sf"/>
</dbReference>
<dbReference type="CDD" id="cd02219">
    <property type="entry name" value="cupin_YjlB-like"/>
    <property type="match status" value="1"/>
</dbReference>
<dbReference type="OrthoDB" id="9791759at2"/>
<dbReference type="Proteomes" id="UP000194137">
    <property type="component" value="Chromosome"/>
</dbReference>
<evidence type="ECO:0000313" key="1">
    <source>
        <dbReference type="EMBL" id="ARQ00038.1"/>
    </source>
</evidence>
<reference evidence="1 2" key="1">
    <citation type="submission" date="2017-05" db="EMBL/GenBank/DDBJ databases">
        <title>Full genome sequence of Pseudorhodoplanes sinuspersici.</title>
        <authorList>
            <person name="Dastgheib S.M.M."/>
            <person name="Shavandi M."/>
            <person name="Tirandaz H."/>
        </authorList>
    </citation>
    <scope>NUCLEOTIDE SEQUENCE [LARGE SCALE GENOMIC DNA]</scope>
    <source>
        <strain evidence="1 2">RIPI110</strain>
    </source>
</reference>
<sequence length="173" mass="18574">MPSAGTKVRTFLFADDGIIPNNPTLPLVLYPNVFDLTDTRDPASVIEMTFAKNGWGDGWRNGIYPYVHYHSRIHEALAVARGKATVRFGGNHGEEIDIAAGDAVVLPAGTGHHGLTTSSDFVLIGAYPPAGTYDLCLASATERAKALQAIPTVPLPDKDPIFGRDGPLLHAWR</sequence>
<dbReference type="RefSeq" id="WP_086088436.1">
    <property type="nucleotide sequence ID" value="NZ_CP021112.1"/>
</dbReference>
<dbReference type="Pfam" id="PF07883">
    <property type="entry name" value="Cupin_2"/>
    <property type="match status" value="1"/>
</dbReference>
<protein>
    <submittedName>
        <fullName evidence="1">Uncharacterized protein</fullName>
    </submittedName>
</protein>
<dbReference type="SUPFAM" id="SSF51182">
    <property type="entry name" value="RmlC-like cupins"/>
    <property type="match status" value="1"/>
</dbReference>